<evidence type="ECO:0000313" key="3">
    <source>
        <dbReference type="Proteomes" id="UP000638560"/>
    </source>
</evidence>
<accession>A0ABS0GUR8</accession>
<evidence type="ECO:0000259" key="1">
    <source>
        <dbReference type="Pfam" id="PF07993"/>
    </source>
</evidence>
<protein>
    <submittedName>
        <fullName evidence="2">SDR family oxidoreductase</fullName>
    </submittedName>
</protein>
<dbReference type="Gene3D" id="3.40.50.720">
    <property type="entry name" value="NAD(P)-binding Rossmann-like Domain"/>
    <property type="match status" value="1"/>
</dbReference>
<comment type="caution">
    <text evidence="2">The sequence shown here is derived from an EMBL/GenBank/DDBJ whole genome shotgun (WGS) entry which is preliminary data.</text>
</comment>
<dbReference type="PANTHER" id="PTHR11011:SF45">
    <property type="entry name" value="FATTY ACYL-COA REDUCTASE CG8306-RELATED"/>
    <property type="match status" value="1"/>
</dbReference>
<keyword evidence="3" id="KW-1185">Reference proteome</keyword>
<reference evidence="2 3" key="1">
    <citation type="submission" date="2020-11" db="EMBL/GenBank/DDBJ databases">
        <title>A novel isolate from a Black sea contaminated sediment with potential to produce alkanes: Plantactinospora alkalitolerans sp. nov.</title>
        <authorList>
            <person name="Carro L."/>
            <person name="Veyisoglu A."/>
            <person name="Guven K."/>
            <person name="Schumann P."/>
            <person name="Klenk H.-P."/>
            <person name="Sahin N."/>
        </authorList>
    </citation>
    <scope>NUCLEOTIDE SEQUENCE [LARGE SCALE GENOMIC DNA]</scope>
    <source>
        <strain evidence="2 3">S1510</strain>
    </source>
</reference>
<dbReference type="RefSeq" id="WP_196201550.1">
    <property type="nucleotide sequence ID" value="NZ_JADPUN010000139.1"/>
</dbReference>
<dbReference type="InterPro" id="IPR036291">
    <property type="entry name" value="NAD(P)-bd_dom_sf"/>
</dbReference>
<dbReference type="PANTHER" id="PTHR11011">
    <property type="entry name" value="MALE STERILITY PROTEIN 2-RELATED"/>
    <property type="match status" value="1"/>
</dbReference>
<dbReference type="SUPFAM" id="SSF51735">
    <property type="entry name" value="NAD(P)-binding Rossmann-fold domains"/>
    <property type="match status" value="1"/>
</dbReference>
<sequence>MTLTVLVTGASGLVGSEVVARLSGAGHTVFALMHANSEVVRNNGRRLKTLDWREAAPRGSVVRVNGDITKPRLGLSDHQYDALRTVDRVVHVAAVTTFGLPADTYERINIAGTEQVLEFASRTTSSPIPLVHVSTAYVCGERIGVVGEDELDAGQRFGTAYERSKFVAEQSVHRAAGNGLPVVVVRPSIVVGTERNGVIRDFKNIYVVLKAFTEGRVRSVAGNYDATLDLVPVDYVAELISQAVVRFEDAVGRTFHAVGAQEHNLLDFSNVLAEYPSFHVPRFVSPASFSTARMPLGERAYYERVVALYESYFRRSVTFDATAAKVFMPRRPTVRGLPFLRRLLNHGLRTGYLGAPQQSIDSVLGLLDAREAR</sequence>
<proteinExistence type="predicted"/>
<dbReference type="Proteomes" id="UP000638560">
    <property type="component" value="Unassembled WGS sequence"/>
</dbReference>
<organism evidence="2 3">
    <name type="scientific">Plantactinospora alkalitolerans</name>
    <dbReference type="NCBI Taxonomy" id="2789879"/>
    <lineage>
        <taxon>Bacteria</taxon>
        <taxon>Bacillati</taxon>
        <taxon>Actinomycetota</taxon>
        <taxon>Actinomycetes</taxon>
        <taxon>Micromonosporales</taxon>
        <taxon>Micromonosporaceae</taxon>
        <taxon>Plantactinospora</taxon>
    </lineage>
</organism>
<dbReference type="Pfam" id="PF07993">
    <property type="entry name" value="NAD_binding_4"/>
    <property type="match status" value="1"/>
</dbReference>
<dbReference type="InterPro" id="IPR013120">
    <property type="entry name" value="FAR_NAD-bd"/>
</dbReference>
<evidence type="ECO:0000313" key="2">
    <source>
        <dbReference type="EMBL" id="MBF9129928.1"/>
    </source>
</evidence>
<feature type="domain" description="Thioester reductase (TE)" evidence="1">
    <location>
        <begin position="7"/>
        <end position="240"/>
    </location>
</feature>
<name>A0ABS0GUR8_9ACTN</name>
<dbReference type="InterPro" id="IPR026055">
    <property type="entry name" value="FAR"/>
</dbReference>
<dbReference type="EMBL" id="JADPUN010000139">
    <property type="protein sequence ID" value="MBF9129928.1"/>
    <property type="molecule type" value="Genomic_DNA"/>
</dbReference>
<gene>
    <name evidence="2" type="ORF">I0C86_13285</name>
</gene>